<accession>A0A1X0NDP1</accession>
<name>A0A1X0NDP1_9TRYP</name>
<dbReference type="RefSeq" id="XP_028876659.1">
    <property type="nucleotide sequence ID" value="XM_029032047.1"/>
</dbReference>
<sequence length="127" mass="14711">MVLLWVDVEVGVAWVGGGWWVCLAGILDLICFVVGVSGIVTLIDVLWIWVLVCCLFHYYLSWVICDLWLYYWLLCGGVLELEVCYCFGVLEKSLEKIGKNRSDFRRIFWILGVFNFFGGKFMHVPRC</sequence>
<dbReference type="AlphaFoldDB" id="A0A1X0NDP1"/>
<proteinExistence type="predicted"/>
<keyword evidence="1" id="KW-1133">Transmembrane helix</keyword>
<gene>
    <name evidence="2" type="ORF">TM35_002341000</name>
</gene>
<feature type="transmembrane region" description="Helical" evidence="1">
    <location>
        <begin position="42"/>
        <end position="62"/>
    </location>
</feature>
<keyword evidence="1" id="KW-0812">Transmembrane</keyword>
<evidence type="ECO:0000313" key="3">
    <source>
        <dbReference type="Proteomes" id="UP000192257"/>
    </source>
</evidence>
<evidence type="ECO:0008006" key="4">
    <source>
        <dbReference type="Google" id="ProtNLM"/>
    </source>
</evidence>
<comment type="caution">
    <text evidence="2">The sequence shown here is derived from an EMBL/GenBank/DDBJ whole genome shotgun (WGS) entry which is preliminary data.</text>
</comment>
<organism evidence="2 3">
    <name type="scientific">Trypanosoma theileri</name>
    <dbReference type="NCBI Taxonomy" id="67003"/>
    <lineage>
        <taxon>Eukaryota</taxon>
        <taxon>Discoba</taxon>
        <taxon>Euglenozoa</taxon>
        <taxon>Kinetoplastea</taxon>
        <taxon>Metakinetoplastina</taxon>
        <taxon>Trypanosomatida</taxon>
        <taxon>Trypanosomatidae</taxon>
        <taxon>Trypanosoma</taxon>
    </lineage>
</organism>
<evidence type="ECO:0000313" key="2">
    <source>
        <dbReference type="EMBL" id="ORC78578.1"/>
    </source>
</evidence>
<keyword evidence="3" id="KW-1185">Reference proteome</keyword>
<protein>
    <recommendedName>
        <fullName evidence="4">Transmembrane protein</fullName>
    </recommendedName>
</protein>
<evidence type="ECO:0000256" key="1">
    <source>
        <dbReference type="SAM" id="Phobius"/>
    </source>
</evidence>
<feature type="transmembrane region" description="Helical" evidence="1">
    <location>
        <begin position="12"/>
        <end position="35"/>
    </location>
</feature>
<dbReference type="EMBL" id="NBCO01000234">
    <property type="protein sequence ID" value="ORC78578.1"/>
    <property type="molecule type" value="Genomic_DNA"/>
</dbReference>
<dbReference type="Proteomes" id="UP000192257">
    <property type="component" value="Unassembled WGS sequence"/>
</dbReference>
<keyword evidence="1" id="KW-0472">Membrane</keyword>
<reference evidence="2 3" key="1">
    <citation type="submission" date="2017-03" db="EMBL/GenBank/DDBJ databases">
        <title>An alternative strategy for trypanosome survival in the mammalian bloodstream revealed through genome and transcriptome analysis of the ubiquitous bovine parasite Trypanosoma (Megatrypanum) theileri.</title>
        <authorList>
            <person name="Kelly S."/>
            <person name="Ivens A."/>
            <person name="Mott A."/>
            <person name="O'Neill E."/>
            <person name="Emms D."/>
            <person name="Macleod O."/>
            <person name="Voorheis P."/>
            <person name="Matthews J."/>
            <person name="Matthews K."/>
            <person name="Carrington M."/>
        </authorList>
    </citation>
    <scope>NUCLEOTIDE SEQUENCE [LARGE SCALE GENOMIC DNA]</scope>
    <source>
        <strain evidence="2">Edinburgh</strain>
    </source>
</reference>
<feature type="transmembrane region" description="Helical" evidence="1">
    <location>
        <begin position="68"/>
        <end position="87"/>
    </location>
</feature>
<dbReference type="GeneID" id="39991827"/>
<feature type="transmembrane region" description="Helical" evidence="1">
    <location>
        <begin position="107"/>
        <end position="124"/>
    </location>
</feature>
<dbReference type="VEuPathDB" id="TriTrypDB:TM35_002341000"/>